<keyword evidence="3" id="KW-1185">Reference proteome</keyword>
<dbReference type="AlphaFoldDB" id="A0A371P6Z5"/>
<evidence type="ECO:0000313" key="2">
    <source>
        <dbReference type="EMBL" id="REK71724.1"/>
    </source>
</evidence>
<proteinExistence type="predicted"/>
<feature type="transmembrane region" description="Helical" evidence="1">
    <location>
        <begin position="38"/>
        <end position="57"/>
    </location>
</feature>
<sequence length="239" mass="26535">MNMDRPINPYPAESYSSAAVKEPYPAAKPVREWRVGSLSMGITLILIGTAFAVSIWQDAKAYELLLWVAPVVFILLGVELLIYLITVGKSNAIIRYDWLSVFFVGVLGTGSLMLSLLMSSGIYGEIQREIDMTYRTAYIESGKLEVPEEISTIIVQAALYVSVEEAETNELQLMGQIRYRSTEPLSNLNELIHTNRVGSSLYVFVDAPDRRGGFLTSDSINSGLIVTIPSGLEVERRPY</sequence>
<evidence type="ECO:0000256" key="1">
    <source>
        <dbReference type="SAM" id="Phobius"/>
    </source>
</evidence>
<comment type="caution">
    <text evidence="2">The sequence shown here is derived from an EMBL/GenBank/DDBJ whole genome shotgun (WGS) entry which is preliminary data.</text>
</comment>
<evidence type="ECO:0000313" key="3">
    <source>
        <dbReference type="Proteomes" id="UP000261905"/>
    </source>
</evidence>
<dbReference type="EMBL" id="QUBQ01000004">
    <property type="protein sequence ID" value="REK71724.1"/>
    <property type="molecule type" value="Genomic_DNA"/>
</dbReference>
<gene>
    <name evidence="2" type="ORF">DX130_18545</name>
</gene>
<dbReference type="OrthoDB" id="1707123at2"/>
<name>A0A371P6Z5_9BACL</name>
<protein>
    <submittedName>
        <fullName evidence="2">Uncharacterized protein</fullName>
    </submittedName>
</protein>
<feature type="transmembrane region" description="Helical" evidence="1">
    <location>
        <begin position="64"/>
        <end position="86"/>
    </location>
</feature>
<accession>A0A371P6Z5</accession>
<dbReference type="RefSeq" id="WP_116047914.1">
    <property type="nucleotide sequence ID" value="NZ_QUBQ01000004.1"/>
</dbReference>
<keyword evidence="1" id="KW-0812">Transmembrane</keyword>
<feature type="transmembrane region" description="Helical" evidence="1">
    <location>
        <begin position="98"/>
        <end position="118"/>
    </location>
</feature>
<dbReference type="Proteomes" id="UP000261905">
    <property type="component" value="Unassembled WGS sequence"/>
</dbReference>
<keyword evidence="1" id="KW-1133">Transmembrane helix</keyword>
<organism evidence="2 3">
    <name type="scientific">Paenibacillus paeoniae</name>
    <dbReference type="NCBI Taxonomy" id="2292705"/>
    <lineage>
        <taxon>Bacteria</taxon>
        <taxon>Bacillati</taxon>
        <taxon>Bacillota</taxon>
        <taxon>Bacilli</taxon>
        <taxon>Bacillales</taxon>
        <taxon>Paenibacillaceae</taxon>
        <taxon>Paenibacillus</taxon>
    </lineage>
</organism>
<keyword evidence="1" id="KW-0472">Membrane</keyword>
<reference evidence="2 3" key="1">
    <citation type="submission" date="2018-08" db="EMBL/GenBank/DDBJ databases">
        <title>Paenibacillus sp. M4BSY-1, whole genome shotgun sequence.</title>
        <authorList>
            <person name="Tuo L."/>
        </authorList>
    </citation>
    <scope>NUCLEOTIDE SEQUENCE [LARGE SCALE GENOMIC DNA]</scope>
    <source>
        <strain evidence="2 3">M4BSY-1</strain>
    </source>
</reference>